<keyword evidence="2 3" id="KW-0786">Thiamine pyrophosphate</keyword>
<dbReference type="CDD" id="cd07035">
    <property type="entry name" value="TPP_PYR_POX_like"/>
    <property type="match status" value="1"/>
</dbReference>
<evidence type="ECO:0000313" key="7">
    <source>
        <dbReference type="EMBL" id="TCO54819.1"/>
    </source>
</evidence>
<dbReference type="PROSITE" id="PS00187">
    <property type="entry name" value="TPP_ENZYMES"/>
    <property type="match status" value="1"/>
</dbReference>
<dbReference type="Pfam" id="PF02775">
    <property type="entry name" value="TPP_enzyme_C"/>
    <property type="match status" value="1"/>
</dbReference>
<dbReference type="OrthoDB" id="2443624at2"/>
<evidence type="ECO:0000259" key="6">
    <source>
        <dbReference type="Pfam" id="PF02776"/>
    </source>
</evidence>
<comment type="similarity">
    <text evidence="1 3">Belongs to the TPP enzyme family.</text>
</comment>
<dbReference type="Pfam" id="PF00205">
    <property type="entry name" value="TPP_enzyme_M"/>
    <property type="match status" value="1"/>
</dbReference>
<evidence type="ECO:0000259" key="5">
    <source>
        <dbReference type="Pfam" id="PF02775"/>
    </source>
</evidence>
<feature type="domain" description="Thiamine pyrophosphate enzyme TPP-binding" evidence="5">
    <location>
        <begin position="394"/>
        <end position="538"/>
    </location>
</feature>
<accession>A0A4R2JEY9</accession>
<reference evidence="7 8" key="1">
    <citation type="submission" date="2019-03" db="EMBL/GenBank/DDBJ databases">
        <title>Genomic Encyclopedia of Type Strains, Phase IV (KMG-IV): sequencing the most valuable type-strain genomes for metagenomic binning, comparative biology and taxonomic classification.</title>
        <authorList>
            <person name="Goeker M."/>
        </authorList>
    </citation>
    <scope>NUCLEOTIDE SEQUENCE [LARGE SCALE GENOMIC DNA]</scope>
    <source>
        <strain evidence="7 8">DSM 45934</strain>
    </source>
</reference>
<dbReference type="GO" id="GO:0030976">
    <property type="term" value="F:thiamine pyrophosphate binding"/>
    <property type="evidence" value="ECO:0007669"/>
    <property type="project" value="InterPro"/>
</dbReference>
<dbReference type="InterPro" id="IPR011766">
    <property type="entry name" value="TPP_enzyme_TPP-bd"/>
</dbReference>
<comment type="caution">
    <text evidence="7">The sequence shown here is derived from an EMBL/GenBank/DDBJ whole genome shotgun (WGS) entry which is preliminary data.</text>
</comment>
<dbReference type="EMBL" id="SLWS01000008">
    <property type="protein sequence ID" value="TCO54819.1"/>
    <property type="molecule type" value="Genomic_DNA"/>
</dbReference>
<dbReference type="AlphaFoldDB" id="A0A4R2JEY9"/>
<proteinExistence type="inferred from homology"/>
<evidence type="ECO:0000256" key="1">
    <source>
        <dbReference type="ARBA" id="ARBA00007812"/>
    </source>
</evidence>
<dbReference type="InterPro" id="IPR012000">
    <property type="entry name" value="Thiamin_PyroP_enz_cen_dom"/>
</dbReference>
<dbReference type="InterPro" id="IPR029035">
    <property type="entry name" value="DHS-like_NAD/FAD-binding_dom"/>
</dbReference>
<organism evidence="7 8">
    <name type="scientific">Actinocrispum wychmicini</name>
    <dbReference type="NCBI Taxonomy" id="1213861"/>
    <lineage>
        <taxon>Bacteria</taxon>
        <taxon>Bacillati</taxon>
        <taxon>Actinomycetota</taxon>
        <taxon>Actinomycetes</taxon>
        <taxon>Pseudonocardiales</taxon>
        <taxon>Pseudonocardiaceae</taxon>
        <taxon>Actinocrispum</taxon>
    </lineage>
</organism>
<dbReference type="InterPro" id="IPR029061">
    <property type="entry name" value="THDP-binding"/>
</dbReference>
<dbReference type="PANTHER" id="PTHR18968:SF133">
    <property type="entry name" value="BENZOYLFORMATE DECARBOXYLASE"/>
    <property type="match status" value="1"/>
</dbReference>
<feature type="domain" description="Thiamine pyrophosphate enzyme central" evidence="4">
    <location>
        <begin position="187"/>
        <end position="322"/>
    </location>
</feature>
<feature type="domain" description="Thiamine pyrophosphate enzyme N-terminal TPP-binding" evidence="6">
    <location>
        <begin position="5"/>
        <end position="106"/>
    </location>
</feature>
<protein>
    <submittedName>
        <fullName evidence="7">Benzoylformate decarboxylase</fullName>
    </submittedName>
</protein>
<dbReference type="Gene3D" id="3.40.50.970">
    <property type="match status" value="2"/>
</dbReference>
<dbReference type="Gene3D" id="3.40.50.1220">
    <property type="entry name" value="TPP-binding domain"/>
    <property type="match status" value="1"/>
</dbReference>
<keyword evidence="8" id="KW-1185">Reference proteome</keyword>
<dbReference type="PANTHER" id="PTHR18968">
    <property type="entry name" value="THIAMINE PYROPHOSPHATE ENZYMES"/>
    <property type="match status" value="1"/>
</dbReference>
<name>A0A4R2JEY9_9PSEU</name>
<dbReference type="RefSeq" id="WP_132122612.1">
    <property type="nucleotide sequence ID" value="NZ_SLWS01000008.1"/>
</dbReference>
<evidence type="ECO:0000256" key="3">
    <source>
        <dbReference type="RuleBase" id="RU362132"/>
    </source>
</evidence>
<dbReference type="Proteomes" id="UP000295680">
    <property type="component" value="Unassembled WGS sequence"/>
</dbReference>
<dbReference type="InterPro" id="IPR045229">
    <property type="entry name" value="TPP_enz"/>
</dbReference>
<dbReference type="Pfam" id="PF02776">
    <property type="entry name" value="TPP_enzyme_N"/>
    <property type="match status" value="1"/>
</dbReference>
<sequence>MKPIDAVLHILREEGVDRVFGNPGTTELPLIDALAGVSDMDYMLAVHELTAVSMADGYARATRRPSFVNLHVAAGVANGLLGMLDALRSRTPMVITAGQQDRRHLVQDPMLSGDLVGLATPAVKHAVEVQHARDLPVLLRRAFALARTPPEGPVFLSIPMDLLAEETEVDVLGRSTLHGPGVATGIGEAAEVLAAARRPAIVAGDAVGRDGVIEELTELAEALGATVYHQPMFDGVDFPGTHPLSAGMLPPTNVGIRTALAAHDLVFVVGCHAFMPHHYTPGPAVPEGTTVVQLDTDQAEIGRNFAVRAGLVGALGPTLTALTDTVGRVPDAASRLEAARVLTETARADVDAEALAAYGDSPLDPLAAAHAIAAGLPVDAVVVEEAITVGLKLRRVLRPARPRSYVHTVGGGLGWGIGAAIGTRLGAPDRPVVAVLGDGCTMFGIQGLWSAARYNVPVAFVVMNNGEYRTLKETLDNVGGTAARLRRYPGLDLAPPTVDWTAAGKFFGIAATKVTSAKELRDTIAGVGELAGPLLVDVPIRSHAVEHGYGGGS</sequence>
<dbReference type="GO" id="GO:0003984">
    <property type="term" value="F:acetolactate synthase activity"/>
    <property type="evidence" value="ECO:0007669"/>
    <property type="project" value="TreeGrafter"/>
</dbReference>
<dbReference type="InterPro" id="IPR012001">
    <property type="entry name" value="Thiamin_PyroP_enz_TPP-bd_dom"/>
</dbReference>
<dbReference type="InterPro" id="IPR000399">
    <property type="entry name" value="TPP-bd_CS"/>
</dbReference>
<dbReference type="GO" id="GO:0050660">
    <property type="term" value="F:flavin adenine dinucleotide binding"/>
    <property type="evidence" value="ECO:0007669"/>
    <property type="project" value="TreeGrafter"/>
</dbReference>
<dbReference type="GO" id="GO:0000287">
    <property type="term" value="F:magnesium ion binding"/>
    <property type="evidence" value="ECO:0007669"/>
    <property type="project" value="InterPro"/>
</dbReference>
<dbReference type="SUPFAM" id="SSF52467">
    <property type="entry name" value="DHS-like NAD/FAD-binding domain"/>
    <property type="match status" value="1"/>
</dbReference>
<evidence type="ECO:0000259" key="4">
    <source>
        <dbReference type="Pfam" id="PF00205"/>
    </source>
</evidence>
<evidence type="ECO:0000313" key="8">
    <source>
        <dbReference type="Proteomes" id="UP000295680"/>
    </source>
</evidence>
<gene>
    <name evidence="7" type="ORF">EV192_108107</name>
</gene>
<dbReference type="SUPFAM" id="SSF52518">
    <property type="entry name" value="Thiamin diphosphate-binding fold (THDP-binding)"/>
    <property type="match status" value="2"/>
</dbReference>
<evidence type="ECO:0000256" key="2">
    <source>
        <dbReference type="ARBA" id="ARBA00023052"/>
    </source>
</evidence>
<dbReference type="CDD" id="cd02002">
    <property type="entry name" value="TPP_BFDC"/>
    <property type="match status" value="1"/>
</dbReference>